<keyword evidence="3 7" id="KW-0378">Hydrolase</keyword>
<evidence type="ECO:0000256" key="5">
    <source>
        <dbReference type="ARBA" id="ARBA00023049"/>
    </source>
</evidence>
<dbReference type="GO" id="GO:0006508">
    <property type="term" value="P:proteolysis"/>
    <property type="evidence" value="ECO:0007669"/>
    <property type="project" value="UniProtKB-KW"/>
</dbReference>
<dbReference type="OMA" id="SELVWIF"/>
<dbReference type="GO" id="GO:0008270">
    <property type="term" value="F:zinc ion binding"/>
    <property type="evidence" value="ECO:0007669"/>
    <property type="project" value="UniProtKB-UniRule"/>
</dbReference>
<feature type="binding site" evidence="7">
    <location>
        <position position="162"/>
    </location>
    <ligand>
        <name>Zn(2+)</name>
        <dbReference type="ChEBI" id="CHEBI:29105"/>
        <note>catalytic</note>
    </ligand>
</feature>
<dbReference type="PANTHER" id="PTHR10127">
    <property type="entry name" value="DISCOIDIN, CUB, EGF, LAMININ , AND ZINC METALLOPROTEASE DOMAIN CONTAINING"/>
    <property type="match status" value="1"/>
</dbReference>
<dbReference type="WBParaSite" id="HCON_00083660-00001">
    <property type="protein sequence ID" value="HCON_00083660-00001"/>
    <property type="gene ID" value="HCON_00083660"/>
</dbReference>
<dbReference type="EC" id="3.4.24.-" evidence="8"/>
<evidence type="ECO:0000313" key="11">
    <source>
        <dbReference type="Proteomes" id="UP000025227"/>
    </source>
</evidence>
<comment type="cofactor">
    <cofactor evidence="7 8">
        <name>Zn(2+)</name>
        <dbReference type="ChEBI" id="CHEBI:29105"/>
    </cofactor>
    <text evidence="7 8">Binds 1 zinc ion per subunit.</text>
</comment>
<evidence type="ECO:0000256" key="7">
    <source>
        <dbReference type="PROSITE-ProRule" id="PRU01211"/>
    </source>
</evidence>
<evidence type="ECO:0000256" key="3">
    <source>
        <dbReference type="ARBA" id="ARBA00022801"/>
    </source>
</evidence>
<feature type="domain" description="Peptidase M12A" evidence="10">
    <location>
        <begin position="58"/>
        <end position="256"/>
    </location>
</feature>
<keyword evidence="2 7" id="KW-0479">Metal-binding</keyword>
<evidence type="ECO:0000256" key="9">
    <source>
        <dbReference type="SAM" id="MobiDB-lite"/>
    </source>
</evidence>
<dbReference type="Gene3D" id="3.40.390.10">
    <property type="entry name" value="Collagenase (Catalytic Domain)"/>
    <property type="match status" value="1"/>
</dbReference>
<dbReference type="WBParaSite" id="HCON_00083650-00001">
    <property type="protein sequence ID" value="HCON_00083650-00001"/>
    <property type="gene ID" value="HCON_00083650"/>
</dbReference>
<evidence type="ECO:0000313" key="12">
    <source>
        <dbReference type="WBParaSite" id="HCON_00083650-00001"/>
    </source>
</evidence>
<dbReference type="Pfam" id="PF01400">
    <property type="entry name" value="Astacin"/>
    <property type="match status" value="1"/>
</dbReference>
<comment type="caution">
    <text evidence="7">Lacks conserved residue(s) required for the propagation of feature annotation.</text>
</comment>
<evidence type="ECO:0000259" key="10">
    <source>
        <dbReference type="PROSITE" id="PS51864"/>
    </source>
</evidence>
<reference evidence="12 13" key="1">
    <citation type="submission" date="2020-12" db="UniProtKB">
        <authorList>
            <consortium name="WormBaseParasite"/>
        </authorList>
    </citation>
    <scope>IDENTIFICATION</scope>
    <source>
        <strain evidence="12 13">MHco3</strain>
    </source>
</reference>
<name>A0A6F7PLK0_HAECO</name>
<dbReference type="InterPro" id="IPR001506">
    <property type="entry name" value="Peptidase_M12A"/>
</dbReference>
<dbReference type="GO" id="GO:0004222">
    <property type="term" value="F:metalloendopeptidase activity"/>
    <property type="evidence" value="ECO:0007669"/>
    <property type="project" value="UniProtKB-UniRule"/>
</dbReference>
<dbReference type="PROSITE" id="PS51864">
    <property type="entry name" value="ASTACIN"/>
    <property type="match status" value="1"/>
</dbReference>
<organism evidence="11 12">
    <name type="scientific">Haemonchus contortus</name>
    <name type="common">Barber pole worm</name>
    <dbReference type="NCBI Taxonomy" id="6289"/>
    <lineage>
        <taxon>Eukaryota</taxon>
        <taxon>Metazoa</taxon>
        <taxon>Ecdysozoa</taxon>
        <taxon>Nematoda</taxon>
        <taxon>Chromadorea</taxon>
        <taxon>Rhabditida</taxon>
        <taxon>Rhabditina</taxon>
        <taxon>Rhabditomorpha</taxon>
        <taxon>Strongyloidea</taxon>
        <taxon>Trichostrongylidae</taxon>
        <taxon>Haemonchus</taxon>
    </lineage>
</organism>
<keyword evidence="6" id="KW-1015">Disulfide bond</keyword>
<dbReference type="SUPFAM" id="SSF55486">
    <property type="entry name" value="Metalloproteases ('zincins'), catalytic domain"/>
    <property type="match status" value="1"/>
</dbReference>
<dbReference type="SMART" id="SM00235">
    <property type="entry name" value="ZnMc"/>
    <property type="match status" value="1"/>
</dbReference>
<proteinExistence type="predicted"/>
<evidence type="ECO:0000256" key="4">
    <source>
        <dbReference type="ARBA" id="ARBA00022833"/>
    </source>
</evidence>
<dbReference type="InterPro" id="IPR006026">
    <property type="entry name" value="Peptidase_Metallo"/>
</dbReference>
<evidence type="ECO:0000256" key="8">
    <source>
        <dbReference type="RuleBase" id="RU361183"/>
    </source>
</evidence>
<protein>
    <recommendedName>
        <fullName evidence="8">Metalloendopeptidase</fullName>
        <ecNumber evidence="8">3.4.24.-</ecNumber>
    </recommendedName>
</protein>
<accession>A0A6F7PLK0</accession>
<keyword evidence="5 7" id="KW-0482">Metalloprotease</keyword>
<dbReference type="InterPro" id="IPR034035">
    <property type="entry name" value="Astacin-like_dom"/>
</dbReference>
<dbReference type="CDD" id="cd04280">
    <property type="entry name" value="ZnMc_astacin_like"/>
    <property type="match status" value="1"/>
</dbReference>
<dbReference type="Proteomes" id="UP000025227">
    <property type="component" value="Unplaced"/>
</dbReference>
<feature type="binding site" evidence="7">
    <location>
        <position position="152"/>
    </location>
    <ligand>
        <name>Zn(2+)</name>
        <dbReference type="ChEBI" id="CHEBI:29105"/>
        <note>catalytic</note>
    </ligand>
</feature>
<feature type="binding site" evidence="7">
    <location>
        <position position="156"/>
    </location>
    <ligand>
        <name>Zn(2+)</name>
        <dbReference type="ChEBI" id="CHEBI:29105"/>
        <note>catalytic</note>
    </ligand>
</feature>
<evidence type="ECO:0000256" key="6">
    <source>
        <dbReference type="ARBA" id="ARBA00023157"/>
    </source>
</evidence>
<keyword evidence="1 7" id="KW-0645">Protease</keyword>
<evidence type="ECO:0000256" key="1">
    <source>
        <dbReference type="ARBA" id="ARBA00022670"/>
    </source>
</evidence>
<evidence type="ECO:0000313" key="13">
    <source>
        <dbReference type="WBParaSite" id="HCON_00083660-00001"/>
    </source>
</evidence>
<keyword evidence="11" id="KW-1185">Reference proteome</keyword>
<dbReference type="InterPro" id="IPR024079">
    <property type="entry name" value="MetalloPept_cat_dom_sf"/>
</dbReference>
<evidence type="ECO:0000256" key="2">
    <source>
        <dbReference type="ARBA" id="ARBA00022723"/>
    </source>
</evidence>
<feature type="region of interest" description="Disordered" evidence="9">
    <location>
        <begin position="263"/>
        <end position="290"/>
    </location>
</feature>
<dbReference type="OrthoDB" id="291007at2759"/>
<sequence length="333" mass="38400">MEHDHLNPKGDYIDEINKKSKIDEKLFQGDIYLDELQGKIIIDELKEELEGINRTKRQAIRDKEGVRLWSNHTVHYFVTTTLSEDARRAFLRGAEMWSKDTCIVFREDPSAAAHDLLVVQAKNGCWSNLGKLGSLQHISLADGCETSSIAAHEIGHTLGFYHTMSRHDRDKYVFVNLANIEEKWRSQFAWQREEDNDNFNLGYDYGSIMHYRASDAAINRQQPTLMPYDKYYRETLGSPFVSFIDVLMLNKLYGCDISKDEPRSTTLGSETRRITQPPTTFAPPPPMQKNKCEDRPECPIHIANGFCYRKGITYEQRKTYCPRGCHLCGSRGF</sequence>
<dbReference type="AlphaFoldDB" id="A0A6F7PLK0"/>
<dbReference type="PRINTS" id="PR00480">
    <property type="entry name" value="ASTACIN"/>
</dbReference>
<keyword evidence="4 7" id="KW-0862">Zinc</keyword>
<feature type="active site" evidence="7">
    <location>
        <position position="153"/>
    </location>
</feature>
<dbReference type="PANTHER" id="PTHR10127:SF780">
    <property type="entry name" value="METALLOENDOPEPTIDASE"/>
    <property type="match status" value="1"/>
</dbReference>